<dbReference type="Gene3D" id="3.30.450.350">
    <property type="entry name" value="CHASE domain"/>
    <property type="match status" value="1"/>
</dbReference>
<dbReference type="SMART" id="SM01079">
    <property type="entry name" value="CHASE"/>
    <property type="match status" value="1"/>
</dbReference>
<comment type="subcellular location">
    <subcellularLocation>
        <location evidence="1">Membrane</location>
    </subcellularLocation>
</comment>
<dbReference type="Pfam" id="PF03924">
    <property type="entry name" value="CHASE"/>
    <property type="match status" value="1"/>
</dbReference>
<dbReference type="GO" id="GO:0003824">
    <property type="term" value="F:catalytic activity"/>
    <property type="evidence" value="ECO:0007669"/>
    <property type="project" value="UniProtKB-ARBA"/>
</dbReference>
<dbReference type="PROSITE" id="PS50839">
    <property type="entry name" value="CHASE"/>
    <property type="match status" value="1"/>
</dbReference>
<dbReference type="EMBL" id="JAOPGA020000904">
    <property type="protein sequence ID" value="KAL0482888.1"/>
    <property type="molecule type" value="Genomic_DNA"/>
</dbReference>
<evidence type="ECO:0000256" key="4">
    <source>
        <dbReference type="ARBA" id="ARBA00023136"/>
    </source>
</evidence>
<evidence type="ECO:0000256" key="2">
    <source>
        <dbReference type="ARBA" id="ARBA00022692"/>
    </source>
</evidence>
<gene>
    <name evidence="9" type="ORF">AKO1_014168</name>
</gene>
<proteinExistence type="predicted"/>
<feature type="transmembrane region" description="Helical" evidence="6">
    <location>
        <begin position="354"/>
        <end position="377"/>
    </location>
</feature>
<feature type="compositionally biased region" description="Low complexity" evidence="5">
    <location>
        <begin position="10"/>
        <end position="22"/>
    </location>
</feature>
<evidence type="ECO:0000259" key="7">
    <source>
        <dbReference type="PROSITE" id="PS50112"/>
    </source>
</evidence>
<evidence type="ECO:0000256" key="6">
    <source>
        <dbReference type="SAM" id="Phobius"/>
    </source>
</evidence>
<keyword evidence="10" id="KW-1185">Reference proteome</keyword>
<reference evidence="9 10" key="1">
    <citation type="submission" date="2024-03" db="EMBL/GenBank/DDBJ databases">
        <title>The Acrasis kona genome and developmental transcriptomes reveal deep origins of eukaryotic multicellular pathways.</title>
        <authorList>
            <person name="Sheikh S."/>
            <person name="Fu C.-J."/>
            <person name="Brown M.W."/>
            <person name="Baldauf S.L."/>
        </authorList>
    </citation>
    <scope>NUCLEOTIDE SEQUENCE [LARGE SCALE GENOMIC DNA]</scope>
    <source>
        <strain evidence="9 10">ATCC MYA-3509</strain>
    </source>
</reference>
<name>A0AAW2Z1K4_9EUKA</name>
<dbReference type="AlphaFoldDB" id="A0AAW2Z1K4"/>
<evidence type="ECO:0000259" key="8">
    <source>
        <dbReference type="PROSITE" id="PS50839"/>
    </source>
</evidence>
<organism evidence="9 10">
    <name type="scientific">Acrasis kona</name>
    <dbReference type="NCBI Taxonomy" id="1008807"/>
    <lineage>
        <taxon>Eukaryota</taxon>
        <taxon>Discoba</taxon>
        <taxon>Heterolobosea</taxon>
        <taxon>Tetramitia</taxon>
        <taxon>Eutetramitia</taxon>
        <taxon>Acrasidae</taxon>
        <taxon>Acrasis</taxon>
    </lineage>
</organism>
<protein>
    <submittedName>
        <fullName evidence="9">Geranylgeranyl diphosphate synthase</fullName>
    </submittedName>
</protein>
<dbReference type="InterPro" id="IPR000014">
    <property type="entry name" value="PAS"/>
</dbReference>
<feature type="transmembrane region" description="Helical" evidence="6">
    <location>
        <begin position="39"/>
        <end position="66"/>
    </location>
</feature>
<feature type="domain" description="PAS" evidence="7">
    <location>
        <begin position="414"/>
        <end position="455"/>
    </location>
</feature>
<dbReference type="PROSITE" id="PS50112">
    <property type="entry name" value="PAS"/>
    <property type="match status" value="1"/>
</dbReference>
<evidence type="ECO:0000256" key="3">
    <source>
        <dbReference type="ARBA" id="ARBA00022989"/>
    </source>
</evidence>
<dbReference type="InterPro" id="IPR042240">
    <property type="entry name" value="CHASE_sf"/>
</dbReference>
<dbReference type="Proteomes" id="UP001431209">
    <property type="component" value="Unassembled WGS sequence"/>
</dbReference>
<feature type="domain" description="CHASE" evidence="8">
    <location>
        <begin position="189"/>
        <end position="280"/>
    </location>
</feature>
<keyword evidence="3 6" id="KW-1133">Transmembrane helix</keyword>
<evidence type="ECO:0000256" key="5">
    <source>
        <dbReference type="SAM" id="MobiDB-lite"/>
    </source>
</evidence>
<dbReference type="SUPFAM" id="SSF55785">
    <property type="entry name" value="PYP-like sensor domain (PAS domain)"/>
    <property type="match status" value="1"/>
</dbReference>
<dbReference type="GO" id="GO:0007165">
    <property type="term" value="P:signal transduction"/>
    <property type="evidence" value="ECO:0007669"/>
    <property type="project" value="UniProtKB-ARBA"/>
</dbReference>
<sequence length="552" mass="61608">MPSNTKANESSGSDTQSSKDSTSKNYLERQYKNLSKITFADWVFVLVGIVFLVLCLTGGLTGFFVMKNDQLIQDNDNFQRGALDITFELNKNMDEITSDLLMIRTMLSLFDGVTFYKQFLPFTSSLSSVTYSNGDVELKDYIKSYNYIQIVDNNNLTNYFSTIRSWGGLYSNISNVKEFGATGKLDVVRSEYFLVTLYLPLNGNISTNLGSNPLRNRTLQAARASKQIIVSDKVTIAGVVGDASGVITYAPVVKNNVTVGFISSSMLLKNLMNASTTLDNQQGLAMLDDKNNVMTIFTNGIKIGKEDGNYTFSDVEALLSQSMFRSPYHSITLYNKQYKIICFSTARSSSYYKAIPLCVCLVVLLIIEVGLVSVCGYRRVVVVKRMQDVTRDRVGVLENHRTKLSSLLKKSVKSEAKSRSIINSIPDIVVVVNMVGKILQSNKNFDKLFEFNEQEWTAGVMLSSILVELDPMFFESADDKLVNTFMKTKDVDKIGVQVKVSSIIDDSLLDAATPTIMKNVTLKYQKHEDSEGDQESYVIIISIVHQSDVVEL</sequence>
<evidence type="ECO:0000256" key="1">
    <source>
        <dbReference type="ARBA" id="ARBA00004370"/>
    </source>
</evidence>
<evidence type="ECO:0000313" key="10">
    <source>
        <dbReference type="Proteomes" id="UP001431209"/>
    </source>
</evidence>
<keyword evidence="2 6" id="KW-0812">Transmembrane</keyword>
<feature type="region of interest" description="Disordered" evidence="5">
    <location>
        <begin position="1"/>
        <end position="22"/>
    </location>
</feature>
<dbReference type="InterPro" id="IPR006189">
    <property type="entry name" value="CHASE_dom"/>
</dbReference>
<evidence type="ECO:0000313" key="9">
    <source>
        <dbReference type="EMBL" id="KAL0482888.1"/>
    </source>
</evidence>
<dbReference type="SMART" id="SM00091">
    <property type="entry name" value="PAS"/>
    <property type="match status" value="1"/>
</dbReference>
<accession>A0AAW2Z1K4</accession>
<comment type="caution">
    <text evidence="9">The sequence shown here is derived from an EMBL/GenBank/DDBJ whole genome shotgun (WGS) entry which is preliminary data.</text>
</comment>
<dbReference type="GO" id="GO:0016020">
    <property type="term" value="C:membrane"/>
    <property type="evidence" value="ECO:0007669"/>
    <property type="project" value="UniProtKB-SubCell"/>
</dbReference>
<dbReference type="InterPro" id="IPR035965">
    <property type="entry name" value="PAS-like_dom_sf"/>
</dbReference>
<dbReference type="Gene3D" id="3.30.450.20">
    <property type="entry name" value="PAS domain"/>
    <property type="match status" value="1"/>
</dbReference>
<keyword evidence="4 6" id="KW-0472">Membrane</keyword>